<keyword evidence="2 7" id="KW-0812">Transmembrane</keyword>
<dbReference type="EMBL" id="NRRY01000009">
    <property type="protein sequence ID" value="MBK1618335.1"/>
    <property type="molecule type" value="Genomic_DNA"/>
</dbReference>
<dbReference type="InterPro" id="IPR003593">
    <property type="entry name" value="AAA+_ATPase"/>
</dbReference>
<evidence type="ECO:0000256" key="6">
    <source>
        <dbReference type="ARBA" id="ARBA00023136"/>
    </source>
</evidence>
<dbReference type="PANTHER" id="PTHR43394:SF1">
    <property type="entry name" value="ATP-BINDING CASSETTE SUB-FAMILY B MEMBER 10, MITOCHONDRIAL"/>
    <property type="match status" value="1"/>
</dbReference>
<keyword evidence="3" id="KW-0547">Nucleotide-binding</keyword>
<evidence type="ECO:0000256" key="2">
    <source>
        <dbReference type="ARBA" id="ARBA00022692"/>
    </source>
</evidence>
<keyword evidence="11" id="KW-1185">Reference proteome</keyword>
<accession>A0A9X0W7N6</accession>
<evidence type="ECO:0000313" key="10">
    <source>
        <dbReference type="EMBL" id="MBK1618335.1"/>
    </source>
</evidence>
<evidence type="ECO:0000259" key="8">
    <source>
        <dbReference type="PROSITE" id="PS50893"/>
    </source>
</evidence>
<evidence type="ECO:0000256" key="4">
    <source>
        <dbReference type="ARBA" id="ARBA00022840"/>
    </source>
</evidence>
<evidence type="ECO:0000259" key="9">
    <source>
        <dbReference type="PROSITE" id="PS50929"/>
    </source>
</evidence>
<keyword evidence="5 7" id="KW-1133">Transmembrane helix</keyword>
<dbReference type="SMART" id="SM00382">
    <property type="entry name" value="AAA"/>
    <property type="match status" value="1"/>
</dbReference>
<dbReference type="SUPFAM" id="SSF52540">
    <property type="entry name" value="P-loop containing nucleoside triphosphate hydrolases"/>
    <property type="match status" value="1"/>
</dbReference>
<dbReference type="Gene3D" id="3.40.50.300">
    <property type="entry name" value="P-loop containing nucleotide triphosphate hydrolases"/>
    <property type="match status" value="1"/>
</dbReference>
<dbReference type="PROSITE" id="PS50929">
    <property type="entry name" value="ABC_TM1F"/>
    <property type="match status" value="1"/>
</dbReference>
<dbReference type="Pfam" id="PF00005">
    <property type="entry name" value="ABC_tran"/>
    <property type="match status" value="1"/>
</dbReference>
<evidence type="ECO:0000256" key="7">
    <source>
        <dbReference type="SAM" id="Phobius"/>
    </source>
</evidence>
<keyword evidence="6 7" id="KW-0472">Membrane</keyword>
<dbReference type="InterPro" id="IPR036640">
    <property type="entry name" value="ABC1_TM_sf"/>
</dbReference>
<feature type="domain" description="ABC transporter" evidence="8">
    <location>
        <begin position="345"/>
        <end position="578"/>
    </location>
</feature>
<comment type="subcellular location">
    <subcellularLocation>
        <location evidence="1">Cell membrane</location>
        <topology evidence="1">Multi-pass membrane protein</topology>
    </subcellularLocation>
</comment>
<protein>
    <submittedName>
        <fullName evidence="10">ABC transporter ATP-binding protein</fullName>
    </submittedName>
</protein>
<comment type="caution">
    <text evidence="10">The sequence shown here is derived from an EMBL/GenBank/DDBJ whole genome shotgun (WGS) entry which is preliminary data.</text>
</comment>
<dbReference type="RefSeq" id="WP_242479207.1">
    <property type="nucleotide sequence ID" value="NZ_NRRY01000009.1"/>
</dbReference>
<dbReference type="InterPro" id="IPR027417">
    <property type="entry name" value="P-loop_NTPase"/>
</dbReference>
<gene>
    <name evidence="10" type="ORF">CKO42_07760</name>
</gene>
<dbReference type="InterPro" id="IPR017871">
    <property type="entry name" value="ABC_transporter-like_CS"/>
</dbReference>
<dbReference type="InterPro" id="IPR011527">
    <property type="entry name" value="ABC1_TM_dom"/>
</dbReference>
<keyword evidence="4 10" id="KW-0067">ATP-binding</keyword>
<feature type="domain" description="ABC transmembrane type-1" evidence="9">
    <location>
        <begin position="10"/>
        <end position="310"/>
    </location>
</feature>
<dbReference type="FunFam" id="3.40.50.300:FF:001492">
    <property type="entry name" value="ABC transporter ATP-binding protein/permease"/>
    <property type="match status" value="1"/>
</dbReference>
<name>A0A9X0W7N6_9GAMM</name>
<dbReference type="PROSITE" id="PS50893">
    <property type="entry name" value="ABC_TRANSPORTER_2"/>
    <property type="match status" value="1"/>
</dbReference>
<dbReference type="GO" id="GO:0005524">
    <property type="term" value="F:ATP binding"/>
    <property type="evidence" value="ECO:0007669"/>
    <property type="project" value="UniProtKB-KW"/>
</dbReference>
<dbReference type="InterPro" id="IPR003439">
    <property type="entry name" value="ABC_transporter-like_ATP-bd"/>
</dbReference>
<dbReference type="InterPro" id="IPR039421">
    <property type="entry name" value="Type_1_exporter"/>
</dbReference>
<sequence length="581" mass="64679">MLRQHRRELALANLIAILGTLAAVPIPLLMPILVDEVLLDKPGAATELMNSLFPQSWQGPVLSILAMLCLTVLLRFVSLGLQVWQTREFTVIAKDVIYRIRRDLLTRLQRVSMAEYEILGSGTVASYLVTDLDAIDRFVGSAVSKFLVAVLSILGTAIILLWMHWQLGLFILLLNPLVIYLTTVFGRRVKEMKRRENSAYQAFQESLAETLDAIQQIRAGNREGFYIARSIATANRMRHFSSLFTWKNEAANRLSFMVFLVGFDLFRAVSMLMVLFSGLSIGEMLAVFAYLWFMMGPVQEVLNVQYEFHAADAALRRVNRLTQMHQEPAYPHRQNPFVGKTTVSVRLEDVRFAYGDGPNVLDGIDISIAASEKLAIVGASGSGKTTLVQVLLGLYPPTAGRILFDAVPVQEIGMDVVRDQVATVLQHPALFNDSVRMNLTLGREIADAQLWQALEIAQLDGVIRKLDNGLDQRVGRDGVRLSGGQRQRIAIARMVLADPKVVILDEATSALDSATEGRLHLALEAFLASRTTLIIAHRLSAVRRADRILVLERGRIVEQGQHDDLIERGGPYAALYARQRG</sequence>
<feature type="transmembrane region" description="Helical" evidence="7">
    <location>
        <begin position="169"/>
        <end position="186"/>
    </location>
</feature>
<dbReference type="PROSITE" id="PS00211">
    <property type="entry name" value="ABC_TRANSPORTER_1"/>
    <property type="match status" value="1"/>
</dbReference>
<feature type="transmembrane region" description="Helical" evidence="7">
    <location>
        <begin position="12"/>
        <end position="34"/>
    </location>
</feature>
<dbReference type="Gene3D" id="1.20.1560.10">
    <property type="entry name" value="ABC transporter type 1, transmembrane domain"/>
    <property type="match status" value="1"/>
</dbReference>
<evidence type="ECO:0000256" key="1">
    <source>
        <dbReference type="ARBA" id="ARBA00004651"/>
    </source>
</evidence>
<reference evidence="10 11" key="1">
    <citation type="journal article" date="2020" name="Microorganisms">
        <title>Osmotic Adaptation and Compatible Solute Biosynthesis of Phototrophic Bacteria as Revealed from Genome Analyses.</title>
        <authorList>
            <person name="Imhoff J.F."/>
            <person name="Rahn T."/>
            <person name="Kunzel S."/>
            <person name="Keller A."/>
            <person name="Neulinger S.C."/>
        </authorList>
    </citation>
    <scope>NUCLEOTIDE SEQUENCE [LARGE SCALE GENOMIC DNA]</scope>
    <source>
        <strain evidence="10 11">DSM 25653</strain>
    </source>
</reference>
<dbReference type="AlphaFoldDB" id="A0A9X0W7N6"/>
<dbReference type="Pfam" id="PF00664">
    <property type="entry name" value="ABC_membrane"/>
    <property type="match status" value="1"/>
</dbReference>
<feature type="transmembrane region" description="Helical" evidence="7">
    <location>
        <begin position="57"/>
        <end position="77"/>
    </location>
</feature>
<dbReference type="GO" id="GO:0015421">
    <property type="term" value="F:ABC-type oligopeptide transporter activity"/>
    <property type="evidence" value="ECO:0007669"/>
    <property type="project" value="TreeGrafter"/>
</dbReference>
<evidence type="ECO:0000313" key="11">
    <source>
        <dbReference type="Proteomes" id="UP001138768"/>
    </source>
</evidence>
<evidence type="ECO:0000256" key="3">
    <source>
        <dbReference type="ARBA" id="ARBA00022741"/>
    </source>
</evidence>
<evidence type="ECO:0000256" key="5">
    <source>
        <dbReference type="ARBA" id="ARBA00022989"/>
    </source>
</evidence>
<organism evidence="10 11">
    <name type="scientific">Lamprobacter modestohalophilus</name>
    <dbReference type="NCBI Taxonomy" id="1064514"/>
    <lineage>
        <taxon>Bacteria</taxon>
        <taxon>Pseudomonadati</taxon>
        <taxon>Pseudomonadota</taxon>
        <taxon>Gammaproteobacteria</taxon>
        <taxon>Chromatiales</taxon>
        <taxon>Chromatiaceae</taxon>
        <taxon>Lamprobacter</taxon>
    </lineage>
</organism>
<dbReference type="GO" id="GO:0016887">
    <property type="term" value="F:ATP hydrolysis activity"/>
    <property type="evidence" value="ECO:0007669"/>
    <property type="project" value="InterPro"/>
</dbReference>
<dbReference type="SUPFAM" id="SSF90123">
    <property type="entry name" value="ABC transporter transmembrane region"/>
    <property type="match status" value="1"/>
</dbReference>
<dbReference type="PANTHER" id="PTHR43394">
    <property type="entry name" value="ATP-DEPENDENT PERMEASE MDL1, MITOCHONDRIAL"/>
    <property type="match status" value="1"/>
</dbReference>
<dbReference type="CDD" id="cd07346">
    <property type="entry name" value="ABC_6TM_exporters"/>
    <property type="match status" value="1"/>
</dbReference>
<dbReference type="Proteomes" id="UP001138768">
    <property type="component" value="Unassembled WGS sequence"/>
</dbReference>
<proteinExistence type="predicted"/>
<feature type="transmembrane region" description="Helical" evidence="7">
    <location>
        <begin position="272"/>
        <end position="293"/>
    </location>
</feature>
<dbReference type="GO" id="GO:0005886">
    <property type="term" value="C:plasma membrane"/>
    <property type="evidence" value="ECO:0007669"/>
    <property type="project" value="UniProtKB-SubCell"/>
</dbReference>
<feature type="transmembrane region" description="Helical" evidence="7">
    <location>
        <begin position="146"/>
        <end position="163"/>
    </location>
</feature>